<feature type="region of interest" description="Disordered" evidence="1">
    <location>
        <begin position="36"/>
        <end position="56"/>
    </location>
</feature>
<dbReference type="EMBL" id="BMAW01089935">
    <property type="protein sequence ID" value="GFS42285.1"/>
    <property type="molecule type" value="Genomic_DNA"/>
</dbReference>
<comment type="caution">
    <text evidence="2">The sequence shown here is derived from an EMBL/GenBank/DDBJ whole genome shotgun (WGS) entry which is preliminary data.</text>
</comment>
<sequence>MNRKLWKCCGKTFSDITKYTDHFLIIHTKNADYKGTNAANRNDSTTLDKSPDRCPKQIQIPKKTTREKKCKKDVTVVDSIGKSNDSSRKIKKPSKIERKKNIALEPTIASLNRELDDSILQEKANNDGFLMAFGFEPKCH</sequence>
<evidence type="ECO:0000313" key="3">
    <source>
        <dbReference type="Proteomes" id="UP000887013"/>
    </source>
</evidence>
<protein>
    <submittedName>
        <fullName evidence="2">Uncharacterized protein</fullName>
    </submittedName>
</protein>
<organism evidence="2 3">
    <name type="scientific">Nephila pilipes</name>
    <name type="common">Giant wood spider</name>
    <name type="synonym">Nephila maculata</name>
    <dbReference type="NCBI Taxonomy" id="299642"/>
    <lineage>
        <taxon>Eukaryota</taxon>
        <taxon>Metazoa</taxon>
        <taxon>Ecdysozoa</taxon>
        <taxon>Arthropoda</taxon>
        <taxon>Chelicerata</taxon>
        <taxon>Arachnida</taxon>
        <taxon>Araneae</taxon>
        <taxon>Araneomorphae</taxon>
        <taxon>Entelegynae</taxon>
        <taxon>Araneoidea</taxon>
        <taxon>Nephilidae</taxon>
        <taxon>Nephila</taxon>
    </lineage>
</organism>
<evidence type="ECO:0000256" key="1">
    <source>
        <dbReference type="SAM" id="MobiDB-lite"/>
    </source>
</evidence>
<accession>A0A8X6MD29</accession>
<feature type="compositionally biased region" description="Polar residues" evidence="1">
    <location>
        <begin position="37"/>
        <end position="48"/>
    </location>
</feature>
<evidence type="ECO:0000313" key="2">
    <source>
        <dbReference type="EMBL" id="GFS42285.1"/>
    </source>
</evidence>
<gene>
    <name evidence="2" type="ORF">NPIL_75321</name>
</gene>
<name>A0A8X6MD29_NEPPI</name>
<dbReference type="AlphaFoldDB" id="A0A8X6MD29"/>
<proteinExistence type="predicted"/>
<keyword evidence="3" id="KW-1185">Reference proteome</keyword>
<dbReference type="Proteomes" id="UP000887013">
    <property type="component" value="Unassembled WGS sequence"/>
</dbReference>
<reference evidence="2" key="1">
    <citation type="submission" date="2020-08" db="EMBL/GenBank/DDBJ databases">
        <title>Multicomponent nature underlies the extraordinary mechanical properties of spider dragline silk.</title>
        <authorList>
            <person name="Kono N."/>
            <person name="Nakamura H."/>
            <person name="Mori M."/>
            <person name="Yoshida Y."/>
            <person name="Ohtoshi R."/>
            <person name="Malay A.D."/>
            <person name="Moran D.A.P."/>
            <person name="Tomita M."/>
            <person name="Numata K."/>
            <person name="Arakawa K."/>
        </authorList>
    </citation>
    <scope>NUCLEOTIDE SEQUENCE</scope>
</reference>